<dbReference type="AlphaFoldDB" id="A0A2J8Q1L5"/>
<evidence type="ECO:0000313" key="3">
    <source>
        <dbReference type="Proteomes" id="UP000236370"/>
    </source>
</evidence>
<dbReference type="SUPFAM" id="SSF57850">
    <property type="entry name" value="RING/U-box"/>
    <property type="match status" value="1"/>
</dbReference>
<dbReference type="SMR" id="A0A2J8Q1L5"/>
<reference evidence="2 3" key="1">
    <citation type="submission" date="2017-12" db="EMBL/GenBank/DDBJ databases">
        <title>High-resolution comparative analysis of great ape genomes.</title>
        <authorList>
            <person name="Pollen A."/>
            <person name="Hastie A."/>
            <person name="Hormozdiari F."/>
            <person name="Dougherty M."/>
            <person name="Liu R."/>
            <person name="Chaisson M."/>
            <person name="Hoppe E."/>
            <person name="Hill C."/>
            <person name="Pang A."/>
            <person name="Hillier L."/>
            <person name="Baker C."/>
            <person name="Armstrong J."/>
            <person name="Shendure J."/>
            <person name="Paten B."/>
            <person name="Wilson R."/>
            <person name="Chao H."/>
            <person name="Schneider V."/>
            <person name="Ventura M."/>
            <person name="Kronenberg Z."/>
            <person name="Murali S."/>
            <person name="Gordon D."/>
            <person name="Cantsilieris S."/>
            <person name="Munson K."/>
            <person name="Nelson B."/>
            <person name="Raja A."/>
            <person name="Underwood J."/>
            <person name="Diekhans M."/>
            <person name="Fiddes I."/>
            <person name="Haussler D."/>
            <person name="Eichler E."/>
        </authorList>
    </citation>
    <scope>NUCLEOTIDE SEQUENCE [LARGE SCALE GENOMIC DNA]</scope>
    <source>
        <strain evidence="2">Yerkes chimp pedigree #C0471</strain>
    </source>
</reference>
<name>A0A2J8Q1L5_PANTR</name>
<protein>
    <submittedName>
        <fullName evidence="2">RNF41 isoform 10</fullName>
    </submittedName>
</protein>
<evidence type="ECO:0000313" key="2">
    <source>
        <dbReference type="EMBL" id="PNI90164.1"/>
    </source>
</evidence>
<feature type="region of interest" description="Disordered" evidence="1">
    <location>
        <begin position="42"/>
        <end position="61"/>
    </location>
</feature>
<sequence>MGYDVTRFQGDVDEDLICPICSGVLEEPVQVISLPALPDQSQLYHPGASMRRSSRLPGTSL</sequence>
<dbReference type="EMBL" id="NBAG03000092">
    <property type="protein sequence ID" value="PNI90164.1"/>
    <property type="molecule type" value="Genomic_DNA"/>
</dbReference>
<accession>A0A2J8Q1L5</accession>
<organism evidence="2 3">
    <name type="scientific">Pan troglodytes</name>
    <name type="common">Chimpanzee</name>
    <dbReference type="NCBI Taxonomy" id="9598"/>
    <lineage>
        <taxon>Eukaryota</taxon>
        <taxon>Metazoa</taxon>
        <taxon>Chordata</taxon>
        <taxon>Craniata</taxon>
        <taxon>Vertebrata</taxon>
        <taxon>Euteleostomi</taxon>
        <taxon>Mammalia</taxon>
        <taxon>Eutheria</taxon>
        <taxon>Euarchontoglires</taxon>
        <taxon>Primates</taxon>
        <taxon>Haplorrhini</taxon>
        <taxon>Catarrhini</taxon>
        <taxon>Hominidae</taxon>
        <taxon>Pan</taxon>
    </lineage>
</organism>
<dbReference type="Proteomes" id="UP000236370">
    <property type="component" value="Unassembled WGS sequence"/>
</dbReference>
<evidence type="ECO:0000256" key="1">
    <source>
        <dbReference type="SAM" id="MobiDB-lite"/>
    </source>
</evidence>
<comment type="caution">
    <text evidence="2">The sequence shown here is derived from an EMBL/GenBank/DDBJ whole genome shotgun (WGS) entry which is preliminary data.</text>
</comment>
<proteinExistence type="predicted"/>
<gene>
    <name evidence="2" type="ORF">CK820_G0046603</name>
</gene>